<evidence type="ECO:0000313" key="1">
    <source>
        <dbReference type="EMBL" id="GAP62584.1"/>
    </source>
</evidence>
<dbReference type="AlphaFoldDB" id="A0A0N0RFF1"/>
<dbReference type="SUPFAM" id="SSF52540">
    <property type="entry name" value="P-loop containing nucleoside triphosphate hydrolases"/>
    <property type="match status" value="1"/>
</dbReference>
<dbReference type="EMBL" id="BBZA01000064">
    <property type="protein sequence ID" value="GAP62584.1"/>
    <property type="molecule type" value="Genomic_DNA"/>
</dbReference>
<proteinExistence type="predicted"/>
<comment type="caution">
    <text evidence="1">The sequence shown here is derived from an EMBL/GenBank/DDBJ whole genome shotgun (WGS) entry which is preliminary data.</text>
</comment>
<protein>
    <recommendedName>
        <fullName evidence="3">Sulfotransferase domain-containing protein</fullName>
    </recommendedName>
</protein>
<gene>
    <name evidence="1" type="ORF">ARMA_1007</name>
</gene>
<dbReference type="InterPro" id="IPR027417">
    <property type="entry name" value="P-loop_NTPase"/>
</dbReference>
<keyword evidence="2" id="KW-1185">Reference proteome</keyword>
<evidence type="ECO:0000313" key="2">
    <source>
        <dbReference type="Proteomes" id="UP000037784"/>
    </source>
</evidence>
<evidence type="ECO:0008006" key="3">
    <source>
        <dbReference type="Google" id="ProtNLM"/>
    </source>
</evidence>
<reference evidence="2" key="2">
    <citation type="submission" date="2015-08" db="EMBL/GenBank/DDBJ databases">
        <title>Draft Genome Sequence of a Heterotrophic Facultative Anaerobic Bacterium Ardenticatena maritima Strain 110S.</title>
        <authorList>
            <person name="Kawaichi S."/>
            <person name="Yoshida T."/>
            <person name="Sako Y."/>
            <person name="Nakamura R."/>
        </authorList>
    </citation>
    <scope>NUCLEOTIDE SEQUENCE [LARGE SCALE GENOMIC DNA]</scope>
    <source>
        <strain evidence="2">110S</strain>
    </source>
</reference>
<dbReference type="InParanoid" id="A0A0N0RFF1"/>
<name>A0A0N0RFF1_9CHLR</name>
<sequence>MVMNEPLGKIITNFRFTLRAALAEKPAFYFTLQRLRPSRRDLIVSKDTEIVIEGYPRSANTFAVAAFLLAQERPVKVAHHLHVPAQVIRAVQWGIPTVVLIRKPEDAIVSRLIRRPDMDIVWALRGYISFYQTITQYRTGFIVAPFEEVVSNFGQVIVQTNERFGTRFVPFEHTEENIQRAFALVEDMDMKDRKKGKVTETTEGRPSWMREELKARKKSELDNPMAKVLLQKARLICKLEIALNAF</sequence>
<organism evidence="1 2">
    <name type="scientific">Ardenticatena maritima</name>
    <dbReference type="NCBI Taxonomy" id="872965"/>
    <lineage>
        <taxon>Bacteria</taxon>
        <taxon>Bacillati</taxon>
        <taxon>Chloroflexota</taxon>
        <taxon>Ardenticatenia</taxon>
        <taxon>Ardenticatenales</taxon>
        <taxon>Ardenticatenaceae</taxon>
        <taxon>Ardenticatena</taxon>
    </lineage>
</organism>
<reference evidence="1 2" key="1">
    <citation type="journal article" date="2015" name="Genome Announc.">
        <title>Draft Genome Sequence of a Heterotrophic Facultative Anaerobic Thermophilic Bacterium, Ardenticatena maritima Strain 110ST.</title>
        <authorList>
            <person name="Kawaichi S."/>
            <person name="Yoshida T."/>
            <person name="Sako Y."/>
            <person name="Nakamura R."/>
        </authorList>
    </citation>
    <scope>NUCLEOTIDE SEQUENCE [LARGE SCALE GENOMIC DNA]</scope>
    <source>
        <strain evidence="1 2">110S</strain>
    </source>
</reference>
<dbReference type="Proteomes" id="UP000037784">
    <property type="component" value="Unassembled WGS sequence"/>
</dbReference>
<accession>A0A0N0RFF1</accession>